<gene>
    <name evidence="2 4" type="primary">nagB</name>
    <name evidence="4" type="ORF">PU634_09090</name>
</gene>
<keyword evidence="1 2" id="KW-0378">Hydrolase</keyword>
<dbReference type="GO" id="GO:0005975">
    <property type="term" value="P:carbohydrate metabolic process"/>
    <property type="evidence" value="ECO:0007669"/>
    <property type="project" value="InterPro"/>
</dbReference>
<comment type="similarity">
    <text evidence="2">Belongs to the glucosamine/galactosamine-6-phosphate isomerase family. NagB subfamily.</text>
</comment>
<organism evidence="4 5">
    <name type="scientific">Oceanimonas pelagia</name>
    <dbReference type="NCBI Taxonomy" id="3028314"/>
    <lineage>
        <taxon>Bacteria</taxon>
        <taxon>Pseudomonadati</taxon>
        <taxon>Pseudomonadota</taxon>
        <taxon>Gammaproteobacteria</taxon>
        <taxon>Aeromonadales</taxon>
        <taxon>Aeromonadaceae</taxon>
        <taxon>Oceanimonas</taxon>
    </lineage>
</organism>
<dbReference type="GO" id="GO:0019262">
    <property type="term" value="P:N-acetylneuraminate catabolic process"/>
    <property type="evidence" value="ECO:0007669"/>
    <property type="project" value="UniProtKB-UniRule"/>
</dbReference>
<comment type="catalytic activity">
    <reaction evidence="2">
        <text>alpha-D-glucosamine 6-phosphate + H2O = beta-D-fructose 6-phosphate + NH4(+)</text>
        <dbReference type="Rhea" id="RHEA:12172"/>
        <dbReference type="ChEBI" id="CHEBI:15377"/>
        <dbReference type="ChEBI" id="CHEBI:28938"/>
        <dbReference type="ChEBI" id="CHEBI:57634"/>
        <dbReference type="ChEBI" id="CHEBI:75989"/>
        <dbReference type="EC" id="3.5.99.6"/>
    </reaction>
</comment>
<evidence type="ECO:0000259" key="3">
    <source>
        <dbReference type="Pfam" id="PF01182"/>
    </source>
</evidence>
<dbReference type="AlphaFoldDB" id="A0AA50KKM9"/>
<keyword evidence="2" id="KW-0119">Carbohydrate metabolism</keyword>
<dbReference type="InterPro" id="IPR006148">
    <property type="entry name" value="Glc/Gal-6P_isomerase"/>
</dbReference>
<dbReference type="EMBL" id="CP118224">
    <property type="protein sequence ID" value="WMC09284.1"/>
    <property type="molecule type" value="Genomic_DNA"/>
</dbReference>
<feature type="active site" description="Proton acceptor; for enolization step" evidence="2">
    <location>
        <position position="72"/>
    </location>
</feature>
<comment type="caution">
    <text evidence="2">Lacks conserved residue(s) required for the propagation of feature annotation.</text>
</comment>
<dbReference type="Proteomes" id="UP001223802">
    <property type="component" value="Chromosome"/>
</dbReference>
<dbReference type="KEGG" id="ope:PU634_09090"/>
<comment type="subunit">
    <text evidence="2">Homohexamer.</text>
</comment>
<evidence type="ECO:0000313" key="4">
    <source>
        <dbReference type="EMBL" id="WMC09284.1"/>
    </source>
</evidence>
<proteinExistence type="inferred from homology"/>
<evidence type="ECO:0000256" key="1">
    <source>
        <dbReference type="ARBA" id="ARBA00022801"/>
    </source>
</evidence>
<dbReference type="Gene3D" id="3.40.50.1360">
    <property type="match status" value="1"/>
</dbReference>
<comment type="function">
    <text evidence="2">Catalyzes the reversible isomerization-deamination of glucosamine 6-phosphate (GlcN6P) to form fructose 6-phosphate (Fru6P) and ammonium ion.</text>
</comment>
<protein>
    <recommendedName>
        <fullName evidence="2">Glucosamine-6-phosphate deaminase</fullName>
        <ecNumber evidence="2">3.5.99.6</ecNumber>
    </recommendedName>
    <alternativeName>
        <fullName evidence="2">GlcN6P deaminase</fullName>
        <shortName evidence="2">GNPDA</shortName>
    </alternativeName>
    <alternativeName>
        <fullName evidence="2">Glucosamine-6-phosphate isomerase</fullName>
    </alternativeName>
</protein>
<dbReference type="EC" id="3.5.99.6" evidence="2"/>
<dbReference type="InterPro" id="IPR037171">
    <property type="entry name" value="NagB/RpiA_transferase-like"/>
</dbReference>
<feature type="active site" description="Proton acceptor; for ring-opening step" evidence="2">
    <location>
        <position position="143"/>
    </location>
</feature>
<dbReference type="GO" id="GO:0006046">
    <property type="term" value="P:N-acetylglucosamine catabolic process"/>
    <property type="evidence" value="ECO:0007669"/>
    <property type="project" value="UniProtKB-UniRule"/>
</dbReference>
<feature type="active site" description="For ring-opening step" evidence="2">
    <location>
        <position position="148"/>
    </location>
</feature>
<dbReference type="GO" id="GO:0005737">
    <property type="term" value="C:cytoplasm"/>
    <property type="evidence" value="ECO:0007669"/>
    <property type="project" value="TreeGrafter"/>
</dbReference>
<comment type="pathway">
    <text evidence="2">Amino-sugar metabolism; N-acetylneuraminate degradation; D-fructose 6-phosphate from N-acetylneuraminate: step 5/5.</text>
</comment>
<name>A0AA50KKM9_9GAMM</name>
<dbReference type="RefSeq" id="WP_306760486.1">
    <property type="nucleotide sequence ID" value="NZ_CP118224.1"/>
</dbReference>
<dbReference type="PANTHER" id="PTHR11280:SF5">
    <property type="entry name" value="GLUCOSAMINE-6-PHOSPHATE ISOMERASE"/>
    <property type="match status" value="1"/>
</dbReference>
<sequence>MRLLPLADAEQVGHRAARHIATRIREFAPDEQRPFVLGLPTGSTPLPTYRALIRLHRAGAVSFRHVLTFNMDEYVGLPQAHPQSYHAVMQAQLFRHLDLPRHRHHLPDGMAGDLHAECRRYEALLAQHGPVQLFLAGVGRNGHLAFNEPGAPLDSRTRVVSLSEATRRANARFFHDTPERVPERALTVGLATLLEAEEIVLLVTGAHKARALQAAVEGPVSPQWPVSALQRHPNTLIFCDHAATRALAPSTLHPCRQHQLNPPGCPE</sequence>
<dbReference type="CDD" id="cd01399">
    <property type="entry name" value="GlcN6P_deaminase"/>
    <property type="match status" value="1"/>
</dbReference>
<accession>A0AA50KKM9</accession>
<keyword evidence="5" id="KW-1185">Reference proteome</keyword>
<evidence type="ECO:0000256" key="2">
    <source>
        <dbReference type="HAMAP-Rule" id="MF_01241"/>
    </source>
</evidence>
<dbReference type="HAMAP" id="MF_01241">
    <property type="entry name" value="GlcN6P_deamin"/>
    <property type="match status" value="1"/>
</dbReference>
<feature type="active site" description="For ring-opening step" evidence="2">
    <location>
        <position position="141"/>
    </location>
</feature>
<dbReference type="GO" id="GO:0004342">
    <property type="term" value="F:glucosamine-6-phosphate deaminase activity"/>
    <property type="evidence" value="ECO:0007669"/>
    <property type="project" value="UniProtKB-UniRule"/>
</dbReference>
<evidence type="ECO:0000313" key="5">
    <source>
        <dbReference type="Proteomes" id="UP001223802"/>
    </source>
</evidence>
<dbReference type="SUPFAM" id="SSF100950">
    <property type="entry name" value="NagB/RpiA/CoA transferase-like"/>
    <property type="match status" value="1"/>
</dbReference>
<reference evidence="4 5" key="1">
    <citation type="submission" date="2023-02" db="EMBL/GenBank/DDBJ databases">
        <title>Complete genome sequence of a novel bacterium Oceanimonas sp. NTOU-MSR1 isolated from marine coast sediment.</title>
        <authorList>
            <person name="Yang H.-T."/>
            <person name="Chen Y.-L."/>
            <person name="Ho Y.-N."/>
        </authorList>
    </citation>
    <scope>NUCLEOTIDE SEQUENCE [LARGE SCALE GENOMIC DNA]</scope>
    <source>
        <strain evidence="4 5">NTOU-MSR1</strain>
    </source>
</reference>
<dbReference type="InterPro" id="IPR004547">
    <property type="entry name" value="Glucosamine6P_isomerase"/>
</dbReference>
<dbReference type="InterPro" id="IPR018321">
    <property type="entry name" value="Glucosamine6P_isomerase_CS"/>
</dbReference>
<feature type="domain" description="Glucosamine/galactosamine-6-phosphate isomerase" evidence="3">
    <location>
        <begin position="8"/>
        <end position="233"/>
    </location>
</feature>
<dbReference type="GO" id="GO:0042802">
    <property type="term" value="F:identical protein binding"/>
    <property type="evidence" value="ECO:0007669"/>
    <property type="project" value="TreeGrafter"/>
</dbReference>
<dbReference type="NCBIfam" id="TIGR00502">
    <property type="entry name" value="nagB"/>
    <property type="match status" value="1"/>
</dbReference>
<dbReference type="Pfam" id="PF01182">
    <property type="entry name" value="Glucosamine_iso"/>
    <property type="match status" value="1"/>
</dbReference>
<dbReference type="GO" id="GO:0006043">
    <property type="term" value="P:glucosamine catabolic process"/>
    <property type="evidence" value="ECO:0007669"/>
    <property type="project" value="TreeGrafter"/>
</dbReference>
<dbReference type="PANTHER" id="PTHR11280">
    <property type="entry name" value="GLUCOSAMINE-6-PHOSPHATE ISOMERASE"/>
    <property type="match status" value="1"/>
</dbReference>
<dbReference type="PROSITE" id="PS01161">
    <property type="entry name" value="GLC_GALNAC_ISOMERASE"/>
    <property type="match status" value="1"/>
</dbReference>